<dbReference type="InterPro" id="IPR027268">
    <property type="entry name" value="Peptidase_M4/M1_CTD_sf"/>
</dbReference>
<dbReference type="Gene3D" id="2.30.42.10">
    <property type="match status" value="1"/>
</dbReference>
<organism evidence="2 3">
    <name type="scientific">Colwellia psychrerythraea</name>
    <name type="common">Vibrio psychroerythus</name>
    <dbReference type="NCBI Taxonomy" id="28229"/>
    <lineage>
        <taxon>Bacteria</taxon>
        <taxon>Pseudomonadati</taxon>
        <taxon>Pseudomonadota</taxon>
        <taxon>Gammaproteobacteria</taxon>
        <taxon>Alteromonadales</taxon>
        <taxon>Colwelliaceae</taxon>
        <taxon>Colwellia</taxon>
    </lineage>
</organism>
<feature type="domain" description="PDZ" evidence="1">
    <location>
        <begin position="479"/>
        <end position="563"/>
    </location>
</feature>
<dbReference type="SMART" id="SM00228">
    <property type="entry name" value="PDZ"/>
    <property type="match status" value="1"/>
</dbReference>
<proteinExistence type="predicted"/>
<dbReference type="PIRSF" id="PIRSF016493">
    <property type="entry name" value="Glycyl_aminpptds"/>
    <property type="match status" value="1"/>
</dbReference>
<dbReference type="InterPro" id="IPR036034">
    <property type="entry name" value="PDZ_sf"/>
</dbReference>
<gene>
    <name evidence="2" type="ORF">GAB14E_0074</name>
</gene>
<dbReference type="SUPFAM" id="SSF55486">
    <property type="entry name" value="Metalloproteases ('zincins'), catalytic domain"/>
    <property type="match status" value="1"/>
</dbReference>
<comment type="caution">
    <text evidence="2">The sequence shown here is derived from an EMBL/GenBank/DDBJ whole genome shotgun (WGS) entry which is preliminary data.</text>
</comment>
<dbReference type="OrthoDB" id="9778516at2"/>
<dbReference type="Gene3D" id="1.10.390.10">
    <property type="entry name" value="Neutral Protease Domain 2"/>
    <property type="match status" value="1"/>
</dbReference>
<dbReference type="InterPro" id="IPR040756">
    <property type="entry name" value="Peptidase_M61_N"/>
</dbReference>
<accession>A0A099L200</accession>
<evidence type="ECO:0000313" key="3">
    <source>
        <dbReference type="Proteomes" id="UP000029868"/>
    </source>
</evidence>
<reference evidence="2 3" key="1">
    <citation type="submission" date="2014-08" db="EMBL/GenBank/DDBJ databases">
        <title>Genomic and Phenotypic Diversity of Colwellia psychrerythraea strains from Disparate Marine Basins.</title>
        <authorList>
            <person name="Techtmann S.M."/>
            <person name="Stelling S.C."/>
            <person name="Utturkar S.M."/>
            <person name="Alshibli N."/>
            <person name="Harris A."/>
            <person name="Brown S.D."/>
            <person name="Hazen T.C."/>
        </authorList>
    </citation>
    <scope>NUCLEOTIDE SEQUENCE [LARGE SCALE GENOMIC DNA]</scope>
    <source>
        <strain evidence="2 3">GAB14E</strain>
    </source>
</reference>
<name>A0A099L200_COLPS</name>
<protein>
    <submittedName>
        <fullName evidence="2">Peptidase M61 domain protein</fullName>
    </submittedName>
</protein>
<dbReference type="InterPro" id="IPR024191">
    <property type="entry name" value="Peptidase_M61"/>
</dbReference>
<dbReference type="RefSeq" id="WP_052093489.1">
    <property type="nucleotide sequence ID" value="NZ_JQEC01000011.1"/>
</dbReference>
<dbReference type="Pfam" id="PF17899">
    <property type="entry name" value="Peptidase_M61_N"/>
    <property type="match status" value="1"/>
</dbReference>
<dbReference type="Pfam" id="PF13180">
    <property type="entry name" value="PDZ_2"/>
    <property type="match status" value="1"/>
</dbReference>
<dbReference type="AlphaFoldDB" id="A0A099L200"/>
<evidence type="ECO:0000259" key="1">
    <source>
        <dbReference type="PROSITE" id="PS50106"/>
    </source>
</evidence>
<dbReference type="PATRIC" id="fig|28229.3.peg.1005"/>
<dbReference type="Gene3D" id="2.60.40.3650">
    <property type="match status" value="1"/>
</dbReference>
<dbReference type="InterPro" id="IPR007963">
    <property type="entry name" value="Peptidase_M61_catalytic"/>
</dbReference>
<dbReference type="InterPro" id="IPR001478">
    <property type="entry name" value="PDZ"/>
</dbReference>
<dbReference type="PROSITE" id="PS50106">
    <property type="entry name" value="PDZ"/>
    <property type="match status" value="1"/>
</dbReference>
<evidence type="ECO:0000313" key="2">
    <source>
        <dbReference type="EMBL" id="KGJ96127.1"/>
    </source>
</evidence>
<sequence>MRELKQVLNYKTKLIIAISLFFAQLLSAHASVEININIEHPEHHLAIVELKFEQANVKQVKFYLPTWRTGKYQTLNLANGIRQFNAKDSKGNELSWRKIDKHTWQVTGTANKKIHLSYQVYANELSKRTRHIDDSHAFLDSSAVVMYSKATRGQEHKVQLSVPKLWHSFSGLSSGESNHQFIAKNYDQLIDSPIETGINEHHEFNVDNRKYELVIWGEGNYDSAKMVSDLQVLVKQSKHIWQGYPFKRYVFMVHATSGARGATEHVNSTIIQRSRFKFSSRKDYLSFIAVAAHEFVHTWNVKQYRPQGIVPYNYQQENYSNLLWLVEGSTSYLQYQLLLRGNLMTADEFFTSLAKRITANIHKPGKASQSVAQASFDAWISEGGDYGNNHSVNIYAEGFLASWLLDFDILDKTDLGKNYRNVHNQLYQQYRLPKSYNETDVLAILKQLTGANYQTWWQENIQGTKTIDFNALLAKAGLEMSYAKNTSDKSKNQSKVWTGLKTKLGTHGLVISSVEKDSPAWHAGLTTEDVIVAIDELRMVEKELADRLKDFKPEQTITITYFRRDKLVTAKIKLGSIAKNKLKIIPMNKVKNEQKTFFKAWTGLDFPEKK</sequence>
<dbReference type="Proteomes" id="UP000029868">
    <property type="component" value="Unassembled WGS sequence"/>
</dbReference>
<dbReference type="SUPFAM" id="SSF50156">
    <property type="entry name" value="PDZ domain-like"/>
    <property type="match status" value="1"/>
</dbReference>
<dbReference type="EMBL" id="JQEC01000011">
    <property type="protein sequence ID" value="KGJ96127.1"/>
    <property type="molecule type" value="Genomic_DNA"/>
</dbReference>
<dbReference type="Pfam" id="PF05299">
    <property type="entry name" value="Peptidase_M61"/>
    <property type="match status" value="1"/>
</dbReference>